<evidence type="ECO:0000313" key="2">
    <source>
        <dbReference type="EMBL" id="KAF7508210.1"/>
    </source>
</evidence>
<dbReference type="OrthoDB" id="94039at2759"/>
<proteinExistence type="predicted"/>
<reference evidence="2" key="1">
    <citation type="submission" date="2020-02" db="EMBL/GenBank/DDBJ databases">
        <authorList>
            <person name="Palmer J.M."/>
        </authorList>
    </citation>
    <scope>NUCLEOTIDE SEQUENCE</scope>
    <source>
        <strain evidence="2">EPUS1.4</strain>
        <tissue evidence="2">Thallus</tissue>
    </source>
</reference>
<dbReference type="SUPFAM" id="SSF53474">
    <property type="entry name" value="alpha/beta-Hydrolases"/>
    <property type="match status" value="1"/>
</dbReference>
<evidence type="ECO:0000313" key="3">
    <source>
        <dbReference type="Proteomes" id="UP000606974"/>
    </source>
</evidence>
<comment type="caution">
    <text evidence="2">The sequence shown here is derived from an EMBL/GenBank/DDBJ whole genome shotgun (WGS) entry which is preliminary data.</text>
</comment>
<name>A0A8H7E4F7_9EURO</name>
<dbReference type="FunFam" id="3.40.50.1820:FF:000214">
    <property type="entry name" value="Toxin biosynthesis protein, putative"/>
    <property type="match status" value="1"/>
</dbReference>
<protein>
    <recommendedName>
        <fullName evidence="1">AB hydrolase-1 domain-containing protein</fullName>
    </recommendedName>
</protein>
<dbReference type="InterPro" id="IPR029058">
    <property type="entry name" value="AB_hydrolase_fold"/>
</dbReference>
<keyword evidence="3" id="KW-1185">Reference proteome</keyword>
<evidence type="ECO:0000259" key="1">
    <source>
        <dbReference type="Pfam" id="PF12697"/>
    </source>
</evidence>
<dbReference type="Proteomes" id="UP000606974">
    <property type="component" value="Unassembled WGS sequence"/>
</dbReference>
<dbReference type="InterPro" id="IPR000073">
    <property type="entry name" value="AB_hydrolase_1"/>
</dbReference>
<organism evidence="2 3">
    <name type="scientific">Endocarpon pusillum</name>
    <dbReference type="NCBI Taxonomy" id="364733"/>
    <lineage>
        <taxon>Eukaryota</taxon>
        <taxon>Fungi</taxon>
        <taxon>Dikarya</taxon>
        <taxon>Ascomycota</taxon>
        <taxon>Pezizomycotina</taxon>
        <taxon>Eurotiomycetes</taxon>
        <taxon>Chaetothyriomycetidae</taxon>
        <taxon>Verrucariales</taxon>
        <taxon>Verrucariaceae</taxon>
        <taxon>Endocarpon</taxon>
    </lineage>
</organism>
<gene>
    <name evidence="2" type="ORF">GJ744_009507</name>
</gene>
<sequence length="425" mass="48229">MSAHLFHVAEHIVPGQHIREYPRATAHEQEDVLNLAVKQYTPLDNLDPQPGDVTIIGAHANGFPKELYEPLWDEILDRSQQHGFRIRSIWIADVVHQGDSGVLNERLLGNDPGWHDHARDLLHLINVKRDQMPRPIVGIGHSFGGGHLISLSLMHPRLLTTLVLLDPVVVFLERPYGPETYEAARLSTWRRDIWPSRDEAAKSFRKSKFYAAWDSRVLDKWLQYGLRDLPTILYPDSTEGVQRVTLKTTKHQEVFTYSRPNFEGFERGHFDRKRHIDMEPEIAVNLKFVRPEPLDLFRRLPNLRPSVLYIFGGDSDLSTPEQRKAKMDVTGVGVGGSGGAKACKVQEVVLPGIGHLVAMEAVGQCAESAAQWIDAELKIWNADEEEFRSLWAIRSFTEKTTIDEKWREMTGPLPGSSKATEVPKL</sequence>
<dbReference type="Gene3D" id="3.40.50.1820">
    <property type="entry name" value="alpha/beta hydrolase"/>
    <property type="match status" value="1"/>
</dbReference>
<accession>A0A8H7E4F7</accession>
<feature type="domain" description="AB hydrolase-1" evidence="1">
    <location>
        <begin position="62"/>
        <end position="360"/>
    </location>
</feature>
<dbReference type="EMBL" id="JAACFV010000057">
    <property type="protein sequence ID" value="KAF7508210.1"/>
    <property type="molecule type" value="Genomic_DNA"/>
</dbReference>
<dbReference type="AlphaFoldDB" id="A0A8H7E4F7"/>
<dbReference type="Pfam" id="PF12697">
    <property type="entry name" value="Abhydrolase_6"/>
    <property type="match status" value="1"/>
</dbReference>